<dbReference type="AlphaFoldDB" id="A0A447UHT3"/>
<protein>
    <submittedName>
        <fullName evidence="3">Multidrug efflux system subunit MdtC</fullName>
    </submittedName>
</protein>
<dbReference type="InterPro" id="IPR001036">
    <property type="entry name" value="Acrflvin-R"/>
</dbReference>
<evidence type="ECO:0000313" key="4">
    <source>
        <dbReference type="Proteomes" id="UP000270272"/>
    </source>
</evidence>
<dbReference type="GO" id="GO:0042910">
    <property type="term" value="F:xenobiotic transmembrane transporter activity"/>
    <property type="evidence" value="ECO:0007669"/>
    <property type="project" value="TreeGrafter"/>
</dbReference>
<evidence type="ECO:0000313" key="3">
    <source>
        <dbReference type="EMBL" id="VEB85979.1"/>
    </source>
</evidence>
<dbReference type="Pfam" id="PF00873">
    <property type="entry name" value="ACR_tran"/>
    <property type="match status" value="1"/>
</dbReference>
<sequence>MATILISIAITLCGVLGFRLLPVAPLPQVDFPVIMVSASLPGASPETMASSVATPLERSLGRIAGVSEMTSSSSLGSTRIILQF</sequence>
<keyword evidence="2" id="KW-0472">Membrane</keyword>
<dbReference type="PANTHER" id="PTHR32063:SF34">
    <property type="entry name" value="MULTIDRUG RESISTANCE PROTEIN MDTC"/>
    <property type="match status" value="1"/>
</dbReference>
<dbReference type="SUPFAM" id="SSF82693">
    <property type="entry name" value="Multidrug efflux transporter AcrB pore domain, PN1, PN2, PC1 and PC2 subdomains"/>
    <property type="match status" value="1"/>
</dbReference>
<dbReference type="Gene3D" id="3.30.70.1430">
    <property type="entry name" value="Multidrug efflux transporter AcrB pore domain"/>
    <property type="match status" value="1"/>
</dbReference>
<keyword evidence="2" id="KW-1133">Transmembrane helix</keyword>
<dbReference type="PANTHER" id="PTHR32063">
    <property type="match status" value="1"/>
</dbReference>
<accession>A0A447UHT3</accession>
<dbReference type="Gene3D" id="1.20.1640.10">
    <property type="entry name" value="Multidrug efflux transporter AcrB transmembrane domain"/>
    <property type="match status" value="1"/>
</dbReference>
<reference evidence="3 4" key="1">
    <citation type="submission" date="2018-12" db="EMBL/GenBank/DDBJ databases">
        <authorList>
            <consortium name="Pathogen Informatics"/>
        </authorList>
    </citation>
    <scope>NUCLEOTIDE SEQUENCE [LARGE SCALE GENOMIC DNA]</scope>
    <source>
        <strain evidence="3 4">NCTC11075</strain>
    </source>
</reference>
<dbReference type="GO" id="GO:0005886">
    <property type="term" value="C:plasma membrane"/>
    <property type="evidence" value="ECO:0007669"/>
    <property type="project" value="TreeGrafter"/>
</dbReference>
<dbReference type="EMBL" id="LR134204">
    <property type="protein sequence ID" value="VEB85979.1"/>
    <property type="molecule type" value="Genomic_DNA"/>
</dbReference>
<evidence type="ECO:0000256" key="1">
    <source>
        <dbReference type="ARBA" id="ARBA00022692"/>
    </source>
</evidence>
<organism evidence="3 4">
    <name type="scientific">Citrobacter koseri</name>
    <name type="common">Citrobacter diversus</name>
    <dbReference type="NCBI Taxonomy" id="545"/>
    <lineage>
        <taxon>Bacteria</taxon>
        <taxon>Pseudomonadati</taxon>
        <taxon>Pseudomonadota</taxon>
        <taxon>Gammaproteobacteria</taxon>
        <taxon>Enterobacterales</taxon>
        <taxon>Enterobacteriaceae</taxon>
        <taxon>Citrobacter</taxon>
    </lineage>
</organism>
<evidence type="ECO:0000256" key="2">
    <source>
        <dbReference type="ARBA" id="ARBA00022989"/>
    </source>
</evidence>
<proteinExistence type="predicted"/>
<gene>
    <name evidence="3" type="primary">mdtC_4</name>
    <name evidence="3" type="ORF">NCTC11075_00968</name>
</gene>
<name>A0A447UHT3_CITKO</name>
<keyword evidence="1" id="KW-0812">Transmembrane</keyword>
<dbReference type="Proteomes" id="UP000270272">
    <property type="component" value="Chromosome"/>
</dbReference>